<dbReference type="Proteomes" id="UP000626244">
    <property type="component" value="Unassembled WGS sequence"/>
</dbReference>
<protein>
    <submittedName>
        <fullName evidence="2">Aminoglycoside phosphotransferase</fullName>
    </submittedName>
</protein>
<reference evidence="3" key="1">
    <citation type="journal article" date="2019" name="Int. J. Syst. Evol. Microbiol.">
        <title>The Global Catalogue of Microorganisms (GCM) 10K type strain sequencing project: providing services to taxonomists for standard genome sequencing and annotation.</title>
        <authorList>
            <consortium name="The Broad Institute Genomics Platform"/>
            <consortium name="The Broad Institute Genome Sequencing Center for Infectious Disease"/>
            <person name="Wu L."/>
            <person name="Ma J."/>
        </authorList>
    </citation>
    <scope>NUCLEOTIDE SEQUENCE [LARGE SCALE GENOMIC DNA]</scope>
    <source>
        <strain evidence="3">CGMCC 1.14993</strain>
    </source>
</reference>
<keyword evidence="3" id="KW-1185">Reference proteome</keyword>
<name>A0A8J3ALW4_9BACI</name>
<dbReference type="PANTHER" id="PTHR41283">
    <property type="entry name" value="AMINOGLYCOSIDE PHOSPHOTRANSFERASE"/>
    <property type="match status" value="1"/>
</dbReference>
<dbReference type="InterPro" id="IPR002575">
    <property type="entry name" value="Aminoglycoside_PTrfase"/>
</dbReference>
<accession>A0A8J3ALW4</accession>
<sequence>MRLTDDIIQKVPVLCSAKSFTQITKGFSFEEKWKVITESGDILFLKIYDFARLDTAKSVYKYLEYFEQIGSLVPKPIQFIELPKDSICIQIVSSINGVDGEESLHNFSSDTQYKLGYHAGKELKKLHSLSDPSSLQTWEDYKLNKHNRYLQLFSESTISFPEINDILHFIDQHIHLLKNRPVRFLHDDFHPSNIIINEGELAAIIDFDRFEWGDPYHDFHKVALFTSEISKPFAIGQIDGYFSDNIPDEFWQYYTLYAAMIIPSDIIWSYKTTPHLIETMWKRVYRILEDHDNFKNMIPSWYVNKINHL</sequence>
<dbReference type="EMBL" id="BMHB01000001">
    <property type="protein sequence ID" value="GGI15150.1"/>
    <property type="molecule type" value="Genomic_DNA"/>
</dbReference>
<evidence type="ECO:0000313" key="3">
    <source>
        <dbReference type="Proteomes" id="UP000626244"/>
    </source>
</evidence>
<dbReference type="PANTHER" id="PTHR41283:SF1">
    <property type="entry name" value="AMINOGLYCOSIDE PHOSPHOTRANSFERASE DOMAIN-CONTAINING PROTEIN"/>
    <property type="match status" value="1"/>
</dbReference>
<evidence type="ECO:0000313" key="2">
    <source>
        <dbReference type="EMBL" id="GGI15150.1"/>
    </source>
</evidence>
<comment type="caution">
    <text evidence="2">The sequence shown here is derived from an EMBL/GenBank/DDBJ whole genome shotgun (WGS) entry which is preliminary data.</text>
</comment>
<dbReference type="Gene3D" id="3.90.1200.10">
    <property type="match status" value="1"/>
</dbReference>
<feature type="domain" description="Aminoglycoside phosphotransferase" evidence="1">
    <location>
        <begin position="20"/>
        <end position="244"/>
    </location>
</feature>
<dbReference type="AlphaFoldDB" id="A0A8J3ALW4"/>
<evidence type="ECO:0000259" key="1">
    <source>
        <dbReference type="Pfam" id="PF01636"/>
    </source>
</evidence>
<dbReference type="Pfam" id="PF01636">
    <property type="entry name" value="APH"/>
    <property type="match status" value="1"/>
</dbReference>
<dbReference type="InterPro" id="IPR011009">
    <property type="entry name" value="Kinase-like_dom_sf"/>
</dbReference>
<gene>
    <name evidence="2" type="ORF">GCM10007380_26530</name>
</gene>
<dbReference type="OrthoDB" id="334783at2"/>
<proteinExistence type="predicted"/>
<organism evidence="2 3">
    <name type="scientific">Gottfriedia solisilvae</name>
    <dbReference type="NCBI Taxonomy" id="1516104"/>
    <lineage>
        <taxon>Bacteria</taxon>
        <taxon>Bacillati</taxon>
        <taxon>Bacillota</taxon>
        <taxon>Bacilli</taxon>
        <taxon>Bacillales</taxon>
        <taxon>Bacillaceae</taxon>
        <taxon>Gottfriedia</taxon>
    </lineage>
</organism>
<dbReference type="SUPFAM" id="SSF56112">
    <property type="entry name" value="Protein kinase-like (PK-like)"/>
    <property type="match status" value="1"/>
</dbReference>
<dbReference type="RefSeq" id="WP_158093248.1">
    <property type="nucleotide sequence ID" value="NZ_BMHB01000001.1"/>
</dbReference>